<dbReference type="Proteomes" id="UP000594632">
    <property type="component" value="Chromosome"/>
</dbReference>
<dbReference type="EMBL" id="CP033236">
    <property type="protein sequence ID" value="AZF72041.1"/>
    <property type="molecule type" value="Genomic_DNA"/>
</dbReference>
<evidence type="ECO:0000256" key="1">
    <source>
        <dbReference type="SAM" id="Phobius"/>
    </source>
</evidence>
<evidence type="ECO:0000313" key="23">
    <source>
        <dbReference type="Proteomes" id="UP000278715"/>
    </source>
</evidence>
<name>A0A0E3GU50_SACSO</name>
<dbReference type="RefSeq" id="WP_009992141.1">
    <property type="nucleotide sequence ID" value="NZ_CP011055.2"/>
</dbReference>
<dbReference type="Proteomes" id="UP000273194">
    <property type="component" value="Chromosome"/>
</dbReference>
<dbReference type="OrthoDB" id="34468at2157"/>
<keyword evidence="1" id="KW-0472">Membrane</keyword>
<evidence type="ECO:0000313" key="10">
    <source>
        <dbReference type="EMBL" id="AZF82483.1"/>
    </source>
</evidence>
<dbReference type="Proteomes" id="UP000269431">
    <property type="component" value="Chromosome"/>
</dbReference>
<dbReference type="EMBL" id="CP033239">
    <property type="protein sequence ID" value="AZF79877.1"/>
    <property type="molecule type" value="Genomic_DNA"/>
</dbReference>
<evidence type="ECO:0000313" key="18">
    <source>
        <dbReference type="Proteomes" id="UP000267993"/>
    </source>
</evidence>
<dbReference type="KEGG" id="ssof:SULC_2904"/>
<dbReference type="InterPro" id="IPR051311">
    <property type="entry name" value="DedA_domain"/>
</dbReference>
<reference evidence="17" key="3">
    <citation type="submission" date="2016-04" db="EMBL/GenBank/DDBJ databases">
        <authorList>
            <person name="Shah S.A."/>
            <person name="Garrett R.A."/>
        </authorList>
    </citation>
    <scope>NUCLEOTIDE SEQUENCE [LARGE SCALE GENOMIC DNA]</scope>
    <source>
        <strain evidence="17">ATCC 35091 / DSM 1616 / JCM 8930 / NBRC 15331 / P1</strain>
    </source>
</reference>
<dbReference type="Proteomes" id="UP000278715">
    <property type="component" value="Chromosome"/>
</dbReference>
<evidence type="ECO:0000313" key="12">
    <source>
        <dbReference type="EMBL" id="QPG49465.1"/>
    </source>
</evidence>
<dbReference type="EMBL" id="CP033240">
    <property type="protein sequence ID" value="AZF82483.1"/>
    <property type="molecule type" value="Genomic_DNA"/>
</dbReference>
<feature type="transmembrane region" description="Helical" evidence="1">
    <location>
        <begin position="90"/>
        <end position="105"/>
    </location>
</feature>
<evidence type="ECO:0000313" key="8">
    <source>
        <dbReference type="EMBL" id="AZF77272.1"/>
    </source>
</evidence>
<dbReference type="Proteomes" id="UP000033085">
    <property type="component" value="Chromosome"/>
</dbReference>
<evidence type="ECO:0000313" key="21">
    <source>
        <dbReference type="Proteomes" id="UP000273443"/>
    </source>
</evidence>
<evidence type="ECO:0000313" key="25">
    <source>
        <dbReference type="Proteomes" id="UP000594632"/>
    </source>
</evidence>
<evidence type="ECO:0000313" key="3">
    <source>
        <dbReference type="EMBL" id="AKA77652.1"/>
    </source>
</evidence>
<evidence type="ECO:0000313" key="16">
    <source>
        <dbReference type="Proteomes" id="UP000033106"/>
    </source>
</evidence>
<dbReference type="Proteomes" id="UP000033106">
    <property type="component" value="Chromosome"/>
</dbReference>
<keyword evidence="1" id="KW-1133">Transmembrane helix</keyword>
<dbReference type="EMBL" id="CP011057">
    <property type="protein sequence ID" value="AKA80343.1"/>
    <property type="molecule type" value="Genomic_DNA"/>
</dbReference>
<dbReference type="PANTHER" id="PTHR42709">
    <property type="entry name" value="ALKALINE PHOSPHATASE LIKE PROTEIN"/>
    <property type="match status" value="1"/>
</dbReference>
<evidence type="ECO:0000313" key="13">
    <source>
        <dbReference type="EMBL" id="SAI85862.1"/>
    </source>
</evidence>
<proteinExistence type="predicted"/>
<evidence type="ECO:0000313" key="14">
    <source>
        <dbReference type="Proteomes" id="UP000033057"/>
    </source>
</evidence>
<sequence>MLTAQELIVIFVISFITNATPFFGAPYTLITTSILIKSGVSPLSLILAVVLSGLGASLSKLVMYALGIAIRKPLKDNKNILLIEKISKSYGFYAALFILTILPFLPLDDYIFLAGGVARLSVFRMILISIIGKTLKSGIEISIELTGISLIASIFSINEFELSIISIIVFILLGILLFKLDWEEILKRGEKFLREKLKINL</sequence>
<evidence type="ECO:0000313" key="19">
    <source>
        <dbReference type="Proteomes" id="UP000269431"/>
    </source>
</evidence>
<dbReference type="GeneID" id="7805656"/>
<feature type="transmembrane region" description="Helical" evidence="1">
    <location>
        <begin position="138"/>
        <end position="157"/>
    </location>
</feature>
<dbReference type="EMBL" id="CP033238">
    <property type="protein sequence ID" value="AZF77272.1"/>
    <property type="molecule type" value="Genomic_DNA"/>
</dbReference>
<accession>A0A0E3GU50</accession>
<evidence type="ECO:0000313" key="9">
    <source>
        <dbReference type="EMBL" id="AZF79877.1"/>
    </source>
</evidence>
<reference evidence="18 19" key="4">
    <citation type="journal article" date="2018" name="Proc. Natl. Acad. Sci. U.S.A.">
        <title>Nonmutational mechanism of inheritance in the Archaeon Sulfolobus solfataricus.</title>
        <authorList>
            <person name="Payne S."/>
            <person name="McCarthy S."/>
            <person name="Johnson T."/>
            <person name="North E."/>
            <person name="Blum P."/>
        </authorList>
    </citation>
    <scope>NUCLEOTIDE SEQUENCE [LARGE SCALE GENOMIC DNA]</scope>
    <source>
        <strain evidence="6 18">SARC-H</strain>
        <strain evidence="7 22">SARC-I</strain>
        <strain evidence="9 23">SARC-N</strain>
        <strain evidence="10 24">SARC-O</strain>
        <strain evidence="11 19">SUL120</strain>
        <strain evidence="5 20">SULG</strain>
        <strain evidence="8 21">SULM</strain>
    </source>
</reference>
<dbReference type="Proteomes" id="UP000033057">
    <property type="component" value="Chromosome"/>
</dbReference>
<dbReference type="EMBL" id="CP033241">
    <property type="protein sequence ID" value="AZF85089.1"/>
    <property type="molecule type" value="Genomic_DNA"/>
</dbReference>
<dbReference type="EMBL" id="CP011056">
    <property type="protein sequence ID" value="AKA77652.1"/>
    <property type="molecule type" value="Genomic_DNA"/>
</dbReference>
<evidence type="ECO:0000313" key="15">
    <source>
        <dbReference type="Proteomes" id="UP000033085"/>
    </source>
</evidence>
<dbReference type="EMBL" id="CP033237">
    <property type="protein sequence ID" value="AZF74661.1"/>
    <property type="molecule type" value="Genomic_DNA"/>
</dbReference>
<dbReference type="Proteomes" id="UP000267993">
    <property type="component" value="Chromosome"/>
</dbReference>
<evidence type="ECO:0000313" key="22">
    <source>
        <dbReference type="Proteomes" id="UP000275843"/>
    </source>
</evidence>
<dbReference type="OMA" id="LFKIDWE"/>
<dbReference type="Proteomes" id="UP000076770">
    <property type="component" value="Chromosome i"/>
</dbReference>
<keyword evidence="1" id="KW-0812">Transmembrane</keyword>
<dbReference type="Proteomes" id="UP000275843">
    <property type="component" value="Chromosome"/>
</dbReference>
<dbReference type="EMBL" id="CP050869">
    <property type="protein sequence ID" value="QPG49465.1"/>
    <property type="molecule type" value="Genomic_DNA"/>
</dbReference>
<dbReference type="Proteomes" id="UP000282269">
    <property type="component" value="Chromosome"/>
</dbReference>
<dbReference type="Proteomes" id="UP000273443">
    <property type="component" value="Chromosome"/>
</dbReference>
<dbReference type="KEGG" id="ssoa:SULA_2907"/>
<dbReference type="PANTHER" id="PTHR42709:SF10">
    <property type="entry name" value="SNARE ASSOCIATED GOLGI PROTEIN"/>
    <property type="match status" value="1"/>
</dbReference>
<feature type="transmembrane region" description="Helical" evidence="1">
    <location>
        <begin position="111"/>
        <end position="131"/>
    </location>
</feature>
<protein>
    <submittedName>
        <fullName evidence="12">VTT domain-containing protein</fullName>
    </submittedName>
</protein>
<dbReference type="KEGG" id="ssol:SULB_2907"/>
<dbReference type="EMBL" id="CP011055">
    <property type="protein sequence ID" value="AKA74956.1"/>
    <property type="molecule type" value="Genomic_DNA"/>
</dbReference>
<evidence type="ECO:0000313" key="2">
    <source>
        <dbReference type="EMBL" id="AKA74956.1"/>
    </source>
</evidence>
<gene>
    <name evidence="12" type="ORF">HFC64_06225</name>
    <name evidence="13" type="ORF">SSOP1_2308</name>
    <name evidence="4" type="ORF">SULA_2907</name>
    <name evidence="2" type="ORF">SULB_2907</name>
    <name evidence="3" type="ORF">SULC_2904</name>
    <name evidence="5" type="ORF">SULG_14845</name>
    <name evidence="6" type="ORF">SULH_14845</name>
    <name evidence="7" type="ORF">SULI_14845</name>
    <name evidence="8" type="ORF">SULM_14775</name>
    <name evidence="9" type="ORF">SULN_14765</name>
    <name evidence="10" type="ORF">SULO_14785</name>
    <name evidence="11" type="ORF">SULZ_14850</name>
</gene>
<dbReference type="EMBL" id="LT549890">
    <property type="protein sequence ID" value="SAI85862.1"/>
    <property type="molecule type" value="Genomic_DNA"/>
</dbReference>
<dbReference type="EMBL" id="CP033235">
    <property type="protein sequence ID" value="AZF69421.1"/>
    <property type="molecule type" value="Genomic_DNA"/>
</dbReference>
<reference evidence="14 15" key="1">
    <citation type="journal article" date="2015" name="Genome Announc.">
        <title>Complete Genome Sequence of Sulfolobus solfataricus Strain 98/2 and Evolved Derivatives.</title>
        <authorList>
            <person name="McCarthy S."/>
            <person name="Gradnigo J."/>
            <person name="Johnson T."/>
            <person name="Payne S."/>
            <person name="Lipzen A."/>
            <person name="Martin J."/>
            <person name="Schackwitz W."/>
            <person name="Moriyama E."/>
            <person name="Blum P."/>
        </authorList>
    </citation>
    <scope>NUCLEOTIDE SEQUENCE [LARGE SCALE GENOMIC DNA]</scope>
    <source>
        <strain evidence="14">98/2 SULC</strain>
        <strain evidence="2">SARC-B</strain>
        <strain evidence="3">SARC-C</strain>
        <strain evidence="4 16">SULA</strain>
        <strain evidence="15">SULB</strain>
    </source>
</reference>
<organism evidence="2 15">
    <name type="scientific">Saccharolobus solfataricus</name>
    <name type="common">Sulfolobus solfataricus</name>
    <dbReference type="NCBI Taxonomy" id="2287"/>
    <lineage>
        <taxon>Archaea</taxon>
        <taxon>Thermoproteota</taxon>
        <taxon>Thermoprotei</taxon>
        <taxon>Sulfolobales</taxon>
        <taxon>Sulfolobaceae</taxon>
        <taxon>Saccharolobus</taxon>
    </lineage>
</organism>
<evidence type="ECO:0000313" key="17">
    <source>
        <dbReference type="Proteomes" id="UP000076770"/>
    </source>
</evidence>
<reference evidence="13" key="2">
    <citation type="submission" date="2016-04" db="EMBL/GenBank/DDBJ databases">
        <authorList>
            <person name="Evans L.H."/>
            <person name="Alamgir A."/>
            <person name="Owens N."/>
            <person name="Weber N.D."/>
            <person name="Virtaneva K."/>
            <person name="Barbian K."/>
            <person name="Babar A."/>
            <person name="Rosenke K."/>
        </authorList>
    </citation>
    <scope>NUCLEOTIDE SEQUENCE</scope>
    <source>
        <strain evidence="13">P1</strain>
    </source>
</reference>
<evidence type="ECO:0000313" key="6">
    <source>
        <dbReference type="EMBL" id="AZF72041.1"/>
    </source>
</evidence>
<evidence type="ECO:0000313" key="24">
    <source>
        <dbReference type="Proteomes" id="UP000282269"/>
    </source>
</evidence>
<dbReference type="AlphaFoldDB" id="A0A0E3GU50"/>
<evidence type="ECO:0000313" key="4">
    <source>
        <dbReference type="EMBL" id="AKA80343.1"/>
    </source>
</evidence>
<evidence type="ECO:0000313" key="20">
    <source>
        <dbReference type="Proteomes" id="UP000273194"/>
    </source>
</evidence>
<dbReference type="GO" id="GO:0005886">
    <property type="term" value="C:plasma membrane"/>
    <property type="evidence" value="ECO:0007669"/>
    <property type="project" value="TreeGrafter"/>
</dbReference>
<evidence type="ECO:0000313" key="5">
    <source>
        <dbReference type="EMBL" id="AZF69421.1"/>
    </source>
</evidence>
<feature type="transmembrane region" description="Helical" evidence="1">
    <location>
        <begin position="7"/>
        <end position="25"/>
    </location>
</feature>
<evidence type="ECO:0000313" key="7">
    <source>
        <dbReference type="EMBL" id="AZF74661.1"/>
    </source>
</evidence>
<reference evidence="2" key="5">
    <citation type="submission" date="2018-10" db="EMBL/GenBank/DDBJ databases">
        <authorList>
            <person name="McCarthy S."/>
            <person name="Gradnigo J."/>
            <person name="Johnson T."/>
            <person name="Payne S."/>
            <person name="Lipzen A."/>
            <person name="Schackwitz W."/>
            <person name="Martin J."/>
            <person name="Moriyama E."/>
            <person name="Blum P."/>
        </authorList>
    </citation>
    <scope>NUCLEOTIDE SEQUENCE</scope>
    <source>
        <strain evidence="2">SARC-B</strain>
        <strain evidence="3">SARC-C</strain>
        <strain evidence="4">SULA</strain>
    </source>
</reference>
<feature type="transmembrane region" description="Helical" evidence="1">
    <location>
        <begin position="45"/>
        <end position="70"/>
    </location>
</feature>
<evidence type="ECO:0000313" key="11">
    <source>
        <dbReference type="EMBL" id="AZF85089.1"/>
    </source>
</evidence>
<reference evidence="12 25" key="6">
    <citation type="journal article" date="2020" name="Nat. Commun.">
        <title>The structures of two archaeal type IV pili illuminate evolutionary relationships.</title>
        <authorList>
            <person name="Wang F."/>
            <person name="Baquero D.P."/>
            <person name="Su Z."/>
            <person name="Beltran L.C."/>
            <person name="Prangishvili D."/>
            <person name="Krupovic M."/>
            <person name="Egelman E.H."/>
        </authorList>
    </citation>
    <scope>NUCLEOTIDE SEQUENCE [LARGE SCALE GENOMIC DNA]</scope>
    <source>
        <strain evidence="12 25">POZ149</strain>
    </source>
</reference>
<feature type="transmembrane region" description="Helical" evidence="1">
    <location>
        <begin position="163"/>
        <end position="182"/>
    </location>
</feature>
<dbReference type="PATRIC" id="fig|2287.6.peg.3116"/>